<gene>
    <name evidence="2" type="ORF">HYFRA_00012912</name>
</gene>
<dbReference type="EMBL" id="CAJVRL010000086">
    <property type="protein sequence ID" value="CAG8958915.1"/>
    <property type="molecule type" value="Genomic_DNA"/>
</dbReference>
<dbReference type="AlphaFoldDB" id="A0A9N9L2B9"/>
<accession>A0A9N9L2B9</accession>
<keyword evidence="3" id="KW-1185">Reference proteome</keyword>
<dbReference type="Gene3D" id="1.10.287.1130">
    <property type="entry name" value="CytochromE C oxidase copper chaperone"/>
    <property type="match status" value="1"/>
</dbReference>
<proteinExistence type="predicted"/>
<reference evidence="2" key="1">
    <citation type="submission" date="2021-07" db="EMBL/GenBank/DDBJ databases">
        <authorList>
            <person name="Durling M."/>
        </authorList>
    </citation>
    <scope>NUCLEOTIDE SEQUENCE</scope>
</reference>
<evidence type="ECO:0000313" key="3">
    <source>
        <dbReference type="Proteomes" id="UP000696280"/>
    </source>
</evidence>
<sequence>MVGVHINTSIQNQNEFLRTAMSLQSHCLAKNSYDEAKCRAQVDALYACCNSFYQQNGDDAQSVCCPQASLLRLKIKQRAAESGR</sequence>
<protein>
    <recommendedName>
        <fullName evidence="1">Cx9C motif-containing protein 4, mitochondrial</fullName>
    </recommendedName>
</protein>
<comment type="caution">
    <text evidence="2">The sequence shown here is derived from an EMBL/GenBank/DDBJ whole genome shotgun (WGS) entry which is preliminary data.</text>
</comment>
<dbReference type="Proteomes" id="UP000696280">
    <property type="component" value="Unassembled WGS sequence"/>
</dbReference>
<dbReference type="OrthoDB" id="13601at2759"/>
<evidence type="ECO:0000256" key="1">
    <source>
        <dbReference type="ARBA" id="ARBA00019406"/>
    </source>
</evidence>
<evidence type="ECO:0000313" key="2">
    <source>
        <dbReference type="EMBL" id="CAG8958915.1"/>
    </source>
</evidence>
<dbReference type="InterPro" id="IPR027179">
    <property type="entry name" value="CMC4"/>
</dbReference>
<name>A0A9N9L2B9_9HELO</name>
<dbReference type="InterPro" id="IPR009069">
    <property type="entry name" value="Cys_alpha_HP_mot_SF"/>
</dbReference>
<dbReference type="SUPFAM" id="SSF47072">
    <property type="entry name" value="Cysteine alpha-hairpin motif"/>
    <property type="match status" value="1"/>
</dbReference>
<dbReference type="Pfam" id="PF08991">
    <property type="entry name" value="CMC4"/>
    <property type="match status" value="1"/>
</dbReference>
<organism evidence="2 3">
    <name type="scientific">Hymenoscyphus fraxineus</name>
    <dbReference type="NCBI Taxonomy" id="746836"/>
    <lineage>
        <taxon>Eukaryota</taxon>
        <taxon>Fungi</taxon>
        <taxon>Dikarya</taxon>
        <taxon>Ascomycota</taxon>
        <taxon>Pezizomycotina</taxon>
        <taxon>Leotiomycetes</taxon>
        <taxon>Helotiales</taxon>
        <taxon>Helotiaceae</taxon>
        <taxon>Hymenoscyphus</taxon>
    </lineage>
</organism>